<sequence length="172" mass="19633">MTLIKKKIFVTVGTTKFDELIKTVLSSEVLEMLSSKGYNEIILQIGKTLFIPNCIPRCGFINIEYFNLNANIIKYIENTDLIISHAGAGSILDASENKKDLIVVANQSLMDNHQLELAEELYKNKHLYYCTCETLLDTIQTMNFAELKPFVNYKNDPSIVYTFNLLYEDTSI</sequence>
<protein>
    <recommendedName>
        <fullName evidence="4">UDP-N-acetylglucosamine transferase subunit ALG13</fullName>
        <ecNumber evidence="3">2.4.1.141</ecNumber>
    </recommendedName>
</protein>
<evidence type="ECO:0000313" key="10">
    <source>
        <dbReference type="Proteomes" id="UP000242457"/>
    </source>
</evidence>
<name>A0A2A3E473_APICC</name>
<dbReference type="AlphaFoldDB" id="A0A2A3E473"/>
<dbReference type="OrthoDB" id="20273at2759"/>
<evidence type="ECO:0000256" key="1">
    <source>
        <dbReference type="ARBA" id="ARBA00004240"/>
    </source>
</evidence>
<keyword evidence="6 9" id="KW-0808">Transferase</keyword>
<dbReference type="GO" id="GO:0004577">
    <property type="term" value="F:N-acetylglucosaminyldiphosphodolichol N-acetylglucosaminyltransferase activity"/>
    <property type="evidence" value="ECO:0007669"/>
    <property type="project" value="UniProtKB-EC"/>
</dbReference>
<dbReference type="PANTHER" id="PTHR12867">
    <property type="entry name" value="GLYCOSYL TRANSFERASE-RELATED"/>
    <property type="match status" value="1"/>
</dbReference>
<dbReference type="STRING" id="94128.A0A2A3E473"/>
<gene>
    <name evidence="9" type="ORF">APICC_05228</name>
</gene>
<comment type="similarity">
    <text evidence="2">Belongs to the glycosyltransferase 28 family.</text>
</comment>
<evidence type="ECO:0000256" key="6">
    <source>
        <dbReference type="ARBA" id="ARBA00022679"/>
    </source>
</evidence>
<dbReference type="GO" id="GO:0005783">
    <property type="term" value="C:endoplasmic reticulum"/>
    <property type="evidence" value="ECO:0007669"/>
    <property type="project" value="UniProtKB-SubCell"/>
</dbReference>
<dbReference type="SUPFAM" id="SSF53756">
    <property type="entry name" value="UDP-Glycosyltransferase/glycogen phosphorylase"/>
    <property type="match status" value="1"/>
</dbReference>
<comment type="subcellular location">
    <subcellularLocation>
        <location evidence="1">Endoplasmic reticulum</location>
    </subcellularLocation>
</comment>
<evidence type="ECO:0000313" key="9">
    <source>
        <dbReference type="EMBL" id="PBC26056.1"/>
    </source>
</evidence>
<evidence type="ECO:0000256" key="2">
    <source>
        <dbReference type="ARBA" id="ARBA00006962"/>
    </source>
</evidence>
<dbReference type="InterPro" id="IPR039042">
    <property type="entry name" value="Alg13-like"/>
</dbReference>
<accession>A0A2A3E473</accession>
<organism evidence="9 10">
    <name type="scientific">Apis cerana cerana</name>
    <name type="common">Oriental honeybee</name>
    <dbReference type="NCBI Taxonomy" id="94128"/>
    <lineage>
        <taxon>Eukaryota</taxon>
        <taxon>Metazoa</taxon>
        <taxon>Ecdysozoa</taxon>
        <taxon>Arthropoda</taxon>
        <taxon>Hexapoda</taxon>
        <taxon>Insecta</taxon>
        <taxon>Pterygota</taxon>
        <taxon>Neoptera</taxon>
        <taxon>Endopterygota</taxon>
        <taxon>Hymenoptera</taxon>
        <taxon>Apocrita</taxon>
        <taxon>Aculeata</taxon>
        <taxon>Apoidea</taxon>
        <taxon>Anthophila</taxon>
        <taxon>Apidae</taxon>
        <taxon>Apis</taxon>
    </lineage>
</organism>
<dbReference type="GO" id="GO:0006488">
    <property type="term" value="P:dolichol-linked oligosaccharide biosynthetic process"/>
    <property type="evidence" value="ECO:0007669"/>
    <property type="project" value="InterPro"/>
</dbReference>
<keyword evidence="10" id="KW-1185">Reference proteome</keyword>
<evidence type="ECO:0000259" key="8">
    <source>
        <dbReference type="Pfam" id="PF04101"/>
    </source>
</evidence>
<evidence type="ECO:0000256" key="5">
    <source>
        <dbReference type="ARBA" id="ARBA00022676"/>
    </source>
</evidence>
<dbReference type="EMBL" id="KZ288416">
    <property type="protein sequence ID" value="PBC26056.1"/>
    <property type="molecule type" value="Genomic_DNA"/>
</dbReference>
<proteinExistence type="inferred from homology"/>
<evidence type="ECO:0000256" key="4">
    <source>
        <dbReference type="ARBA" id="ARBA00017468"/>
    </source>
</evidence>
<dbReference type="EC" id="2.4.1.141" evidence="3"/>
<dbReference type="InterPro" id="IPR007235">
    <property type="entry name" value="Glyco_trans_28_C"/>
</dbReference>
<keyword evidence="7" id="KW-0256">Endoplasmic reticulum</keyword>
<keyword evidence="5" id="KW-0328">Glycosyltransferase</keyword>
<dbReference type="PANTHER" id="PTHR12867:SF6">
    <property type="entry name" value="N-ACETYLGLUCOSAMINYLDIPHOSPHODOLICHOL N-ACETYLGLUCOSAMINYLTRANSFERASE"/>
    <property type="match status" value="1"/>
</dbReference>
<feature type="domain" description="Glycosyl transferase family 28 C-terminal" evidence="8">
    <location>
        <begin position="8"/>
        <end position="154"/>
    </location>
</feature>
<evidence type="ECO:0000256" key="7">
    <source>
        <dbReference type="ARBA" id="ARBA00022824"/>
    </source>
</evidence>
<evidence type="ECO:0000256" key="3">
    <source>
        <dbReference type="ARBA" id="ARBA00012614"/>
    </source>
</evidence>
<reference evidence="9 10" key="1">
    <citation type="submission" date="2014-07" db="EMBL/GenBank/DDBJ databases">
        <title>Genomic and transcriptomic analysis on Apis cerana provide comprehensive insights into honey bee biology.</title>
        <authorList>
            <person name="Diao Q."/>
            <person name="Sun L."/>
            <person name="Zheng H."/>
            <person name="Zheng H."/>
            <person name="Xu S."/>
            <person name="Wang S."/>
            <person name="Zeng Z."/>
            <person name="Hu F."/>
            <person name="Su S."/>
            <person name="Wu J."/>
        </authorList>
    </citation>
    <scope>NUCLEOTIDE SEQUENCE [LARGE SCALE GENOMIC DNA]</scope>
    <source>
        <tissue evidence="9">Pupae without intestine</tissue>
    </source>
</reference>
<dbReference type="Pfam" id="PF04101">
    <property type="entry name" value="Glyco_tran_28_C"/>
    <property type="match status" value="1"/>
</dbReference>
<dbReference type="Gene3D" id="3.40.50.2000">
    <property type="entry name" value="Glycogen Phosphorylase B"/>
    <property type="match status" value="1"/>
</dbReference>
<dbReference type="Proteomes" id="UP000242457">
    <property type="component" value="Unassembled WGS sequence"/>
</dbReference>